<evidence type="ECO:0000313" key="2">
    <source>
        <dbReference type="Proteomes" id="UP001075461"/>
    </source>
</evidence>
<dbReference type="EMBL" id="JAPXGP010000013">
    <property type="protein sequence ID" value="MCZ6162541.1"/>
    <property type="molecule type" value="Genomic_DNA"/>
</dbReference>
<comment type="caution">
    <text evidence="1">The sequence shown here is derived from an EMBL/GenBank/DDBJ whole genome shotgun (WGS) entry which is preliminary data.</text>
</comment>
<proteinExistence type="predicted"/>
<dbReference type="AlphaFoldDB" id="A0A9Q4KLZ2"/>
<reference evidence="1" key="1">
    <citation type="submission" date="2022-12" db="EMBL/GenBank/DDBJ databases">
        <title>Species Delineation and Comparative Genomics within the Campylobacter ureolyticus Complex.</title>
        <authorList>
            <person name="Maki J."/>
            <person name="Howard M."/>
            <person name="Connelly S."/>
            <person name="Hardy D.J."/>
            <person name="Cameron A."/>
        </authorList>
    </citation>
    <scope>NUCLEOTIDE SEQUENCE</scope>
    <source>
        <strain evidence="1">URMC_786</strain>
    </source>
</reference>
<name>A0A9Q4KLZ2_9BACT</name>
<gene>
    <name evidence="1" type="ORF">O6B92_09405</name>
</gene>
<dbReference type="Proteomes" id="UP001075461">
    <property type="component" value="Unassembled WGS sequence"/>
</dbReference>
<dbReference type="Pfam" id="PF15592">
    <property type="entry name" value="Imm41"/>
    <property type="match status" value="1"/>
</dbReference>
<evidence type="ECO:0000313" key="1">
    <source>
        <dbReference type="EMBL" id="MCZ6162541.1"/>
    </source>
</evidence>
<dbReference type="InterPro" id="IPR028959">
    <property type="entry name" value="Imm41"/>
</dbReference>
<dbReference type="RefSeq" id="WP_269480757.1">
    <property type="nucleotide sequence ID" value="NZ_JAPXGJ010000017.1"/>
</dbReference>
<sequence>MNLENFYINVKKSDKFSPKSFVGKFILQGVWSDKDYWKLDRVLIEIYKFYKNKKLPKDIFAGIISIVADICGICEKSEIYITNKCYGKNIDNVIPDLYNRYERLNVLCKCIIYKDKFEDICFWYNKKEI</sequence>
<organism evidence="1 2">
    <name type="scientific">Campylobacter ureolyticus</name>
    <dbReference type="NCBI Taxonomy" id="827"/>
    <lineage>
        <taxon>Bacteria</taxon>
        <taxon>Pseudomonadati</taxon>
        <taxon>Campylobacterota</taxon>
        <taxon>Epsilonproteobacteria</taxon>
        <taxon>Campylobacterales</taxon>
        <taxon>Campylobacteraceae</taxon>
        <taxon>Campylobacter</taxon>
    </lineage>
</organism>
<accession>A0A9Q4KLZ2</accession>
<protein>
    <submittedName>
        <fullName evidence="1">Imm41 family immunity protein</fullName>
    </submittedName>
</protein>